<dbReference type="PRINTS" id="PR00080">
    <property type="entry name" value="SDRFAMILY"/>
</dbReference>
<dbReference type="PROSITE" id="PS00061">
    <property type="entry name" value="ADH_SHORT"/>
    <property type="match status" value="1"/>
</dbReference>
<comment type="similarity">
    <text evidence="1">Belongs to the short-chain dehydrogenases/reductases (SDR) family.</text>
</comment>
<dbReference type="GO" id="GO:0016491">
    <property type="term" value="F:oxidoreductase activity"/>
    <property type="evidence" value="ECO:0007669"/>
    <property type="project" value="UniProtKB-KW"/>
</dbReference>
<name>A0A1L9BIS1_9BACT</name>
<dbReference type="CDD" id="cd05233">
    <property type="entry name" value="SDR_c"/>
    <property type="match status" value="1"/>
</dbReference>
<dbReference type="PANTHER" id="PTHR24321">
    <property type="entry name" value="DEHYDROGENASES, SHORT CHAIN"/>
    <property type="match status" value="1"/>
</dbReference>
<dbReference type="FunFam" id="3.40.50.720:FF:000084">
    <property type="entry name" value="Short-chain dehydrogenase reductase"/>
    <property type="match status" value="1"/>
</dbReference>
<protein>
    <submittedName>
        <fullName evidence="3">Short-chain dehydrogenase</fullName>
    </submittedName>
</protein>
<dbReference type="Pfam" id="PF13561">
    <property type="entry name" value="adh_short_C2"/>
    <property type="match status" value="1"/>
</dbReference>
<dbReference type="Gene3D" id="3.40.50.720">
    <property type="entry name" value="NAD(P)-binding Rossmann-like Domain"/>
    <property type="match status" value="1"/>
</dbReference>
<dbReference type="SUPFAM" id="SSF51735">
    <property type="entry name" value="NAD(P)-binding Rossmann-fold domains"/>
    <property type="match status" value="1"/>
</dbReference>
<dbReference type="PRINTS" id="PR00081">
    <property type="entry name" value="GDHRDH"/>
</dbReference>
<keyword evidence="4" id="KW-1185">Reference proteome</keyword>
<dbReference type="STRING" id="83449.BON30_02750"/>
<evidence type="ECO:0000256" key="1">
    <source>
        <dbReference type="ARBA" id="ARBA00006484"/>
    </source>
</evidence>
<evidence type="ECO:0000313" key="4">
    <source>
        <dbReference type="Proteomes" id="UP000182229"/>
    </source>
</evidence>
<organism evidence="3 4">
    <name type="scientific">Cystobacter ferrugineus</name>
    <dbReference type="NCBI Taxonomy" id="83449"/>
    <lineage>
        <taxon>Bacteria</taxon>
        <taxon>Pseudomonadati</taxon>
        <taxon>Myxococcota</taxon>
        <taxon>Myxococcia</taxon>
        <taxon>Myxococcales</taxon>
        <taxon>Cystobacterineae</taxon>
        <taxon>Archangiaceae</taxon>
        <taxon>Cystobacter</taxon>
    </lineage>
</organism>
<gene>
    <name evidence="3" type="ORF">BON30_02750</name>
</gene>
<comment type="caution">
    <text evidence="3">The sequence shown here is derived from an EMBL/GenBank/DDBJ whole genome shotgun (WGS) entry which is preliminary data.</text>
</comment>
<dbReference type="NCBIfam" id="NF005559">
    <property type="entry name" value="PRK07231.1"/>
    <property type="match status" value="1"/>
</dbReference>
<dbReference type="RefSeq" id="WP_071896247.1">
    <property type="nucleotide sequence ID" value="NZ_MPIN01000001.1"/>
</dbReference>
<dbReference type="PANTHER" id="PTHR24321:SF8">
    <property type="entry name" value="ESTRADIOL 17-BETA-DEHYDROGENASE 8-RELATED"/>
    <property type="match status" value="1"/>
</dbReference>
<accession>A0A1L9BIS1</accession>
<dbReference type="InterPro" id="IPR020904">
    <property type="entry name" value="Sc_DH/Rdtase_CS"/>
</dbReference>
<evidence type="ECO:0000256" key="2">
    <source>
        <dbReference type="ARBA" id="ARBA00023002"/>
    </source>
</evidence>
<dbReference type="EMBL" id="MPIN01000001">
    <property type="protein sequence ID" value="OJH42153.1"/>
    <property type="molecule type" value="Genomic_DNA"/>
</dbReference>
<reference evidence="3 4" key="2">
    <citation type="submission" date="2016-12" db="EMBL/GenBank/DDBJ databases">
        <title>Draft Genome Sequence of Cystobacter ferrugineus Strain Cbfe23.</title>
        <authorList>
            <person name="Akbar S."/>
            <person name="Dowd S.E."/>
            <person name="Stevens D.C."/>
        </authorList>
    </citation>
    <scope>NUCLEOTIDE SEQUENCE [LARGE SCALE GENOMIC DNA]</scope>
    <source>
        <strain evidence="3 4">Cbfe23</strain>
    </source>
</reference>
<evidence type="ECO:0000313" key="3">
    <source>
        <dbReference type="EMBL" id="OJH42153.1"/>
    </source>
</evidence>
<sequence>MTMNAETHPVSRGLLANKIAFITGAGRGIGAASAHLFAREGASVMLASRTESELRSVVEEIRAAGGTADYVVADLSDSSSIQKAVRAVVERYGRLDIAFNNAGTATPPGPLVDVDERHFDQITTVNYKGVWLAMREEIKAIRATARTGAILNNSSVGSLAGNPTLGAYGAAKRAINSLTETAAIECGAEGIRVNAIAPGTTMTEMIQRWVDAEPNILQTLKARTPLGRAAQPHEIAEAAAWLLSDRASYVTGVVMRVDGGIRA</sequence>
<dbReference type="InterPro" id="IPR036291">
    <property type="entry name" value="NAD(P)-bd_dom_sf"/>
</dbReference>
<reference evidence="4" key="1">
    <citation type="submission" date="2016-11" db="EMBL/GenBank/DDBJ databases">
        <authorList>
            <person name="Shukria A."/>
            <person name="Stevens D.C."/>
        </authorList>
    </citation>
    <scope>NUCLEOTIDE SEQUENCE [LARGE SCALE GENOMIC DNA]</scope>
    <source>
        <strain evidence="4">Cbfe23</strain>
    </source>
</reference>
<dbReference type="Proteomes" id="UP000182229">
    <property type="component" value="Unassembled WGS sequence"/>
</dbReference>
<dbReference type="InterPro" id="IPR002347">
    <property type="entry name" value="SDR_fam"/>
</dbReference>
<dbReference type="OrthoDB" id="5457012at2"/>
<dbReference type="AlphaFoldDB" id="A0A1L9BIS1"/>
<keyword evidence="2" id="KW-0560">Oxidoreductase</keyword>
<proteinExistence type="inferred from homology"/>